<keyword evidence="2" id="KW-1185">Reference proteome</keyword>
<dbReference type="EMBL" id="JAWCUI010000033">
    <property type="protein sequence ID" value="KAL1894392.1"/>
    <property type="molecule type" value="Genomic_DNA"/>
</dbReference>
<gene>
    <name evidence="1" type="ORF">Sste5346_005894</name>
</gene>
<evidence type="ECO:0000313" key="1">
    <source>
        <dbReference type="EMBL" id="KAL1894392.1"/>
    </source>
</evidence>
<name>A0ABR3Z293_9PEZI</name>
<reference evidence="1 2" key="1">
    <citation type="journal article" date="2024" name="IMA Fungus">
        <title>IMA Genome - F19 : A genome assembly and annotation guide to empower mycologists, including annotated draft genome sequences of Ceratocystis pirilliformis, Diaporthe australafricana, Fusarium ophioides, Paecilomyces lecythidis, and Sporothrix stenoceras.</title>
        <authorList>
            <person name="Aylward J."/>
            <person name="Wilson A.M."/>
            <person name="Visagie C.M."/>
            <person name="Spraker J."/>
            <person name="Barnes I."/>
            <person name="Buitendag C."/>
            <person name="Ceriani C."/>
            <person name="Del Mar Angel L."/>
            <person name="du Plessis D."/>
            <person name="Fuchs T."/>
            <person name="Gasser K."/>
            <person name="Kramer D."/>
            <person name="Li W."/>
            <person name="Munsamy K."/>
            <person name="Piso A."/>
            <person name="Price J.L."/>
            <person name="Sonnekus B."/>
            <person name="Thomas C."/>
            <person name="van der Nest A."/>
            <person name="van Dijk A."/>
            <person name="van Heerden A."/>
            <person name="van Vuuren N."/>
            <person name="Yilmaz N."/>
            <person name="Duong T.A."/>
            <person name="van der Merwe N.A."/>
            <person name="Wingfield M.J."/>
            <person name="Wingfield B.D."/>
        </authorList>
    </citation>
    <scope>NUCLEOTIDE SEQUENCE [LARGE SCALE GENOMIC DNA]</scope>
    <source>
        <strain evidence="1 2">CMW 5346</strain>
    </source>
</reference>
<organism evidence="1 2">
    <name type="scientific">Sporothrix stenoceras</name>
    <dbReference type="NCBI Taxonomy" id="5173"/>
    <lineage>
        <taxon>Eukaryota</taxon>
        <taxon>Fungi</taxon>
        <taxon>Dikarya</taxon>
        <taxon>Ascomycota</taxon>
        <taxon>Pezizomycotina</taxon>
        <taxon>Sordariomycetes</taxon>
        <taxon>Sordariomycetidae</taxon>
        <taxon>Ophiostomatales</taxon>
        <taxon>Ophiostomataceae</taxon>
        <taxon>Sporothrix</taxon>
    </lineage>
</organism>
<evidence type="ECO:0000313" key="2">
    <source>
        <dbReference type="Proteomes" id="UP001583186"/>
    </source>
</evidence>
<dbReference type="Proteomes" id="UP001583186">
    <property type="component" value="Unassembled WGS sequence"/>
</dbReference>
<accession>A0ABR3Z293</accession>
<proteinExistence type="predicted"/>
<sequence length="130" mass="14244">MMQKIYQIIQIVQTLSILISEIQALCVKSFFRFWFDILFYFAPQLNPFRFIDAYRAATKDKTFVFSCPKCQTGGQPSQSDNDGGGQTLPQVVAVEVKPPADSADAEAPVDGSEPLKADGLACPVACGFVE</sequence>
<comment type="caution">
    <text evidence="1">The sequence shown here is derived from an EMBL/GenBank/DDBJ whole genome shotgun (WGS) entry which is preliminary data.</text>
</comment>
<protein>
    <submittedName>
        <fullName evidence="1">Uncharacterized protein</fullName>
    </submittedName>
</protein>